<dbReference type="EMBL" id="CP028271">
    <property type="protein sequence ID" value="QHM71901.1"/>
    <property type="molecule type" value="Genomic_DNA"/>
</dbReference>
<sequence>MAEGAFYGKRQGANESWRFAVQRQWIDLTLTFIYLLILNFLFHPVTPFIPFMLFPGRIPITLLATFRGFFTEFSYQVIQ</sequence>
<dbReference type="AlphaFoldDB" id="A0A6P1Q0F9"/>
<dbReference type="RefSeq" id="WP_160621827.1">
    <property type="nucleotide sequence ID" value="NZ_CP028271.1"/>
</dbReference>
<keyword evidence="2" id="KW-1185">Reference proteome</keyword>
<protein>
    <submittedName>
        <fullName evidence="1">Uncharacterized protein</fullName>
    </submittedName>
</protein>
<evidence type="ECO:0000313" key="1">
    <source>
        <dbReference type="EMBL" id="QHM71901.1"/>
    </source>
</evidence>
<dbReference type="Proteomes" id="UP000464053">
    <property type="component" value="Chromosome"/>
</dbReference>
<proteinExistence type="predicted"/>
<reference evidence="1 2" key="1">
    <citation type="submission" date="2018-03" db="EMBL/GenBank/DDBJ databases">
        <title>Pantoea intestinalis SRCM103226 isolated form the mealworm.</title>
        <authorList>
            <person name="Jeong D.-Y."/>
            <person name="Kim J.W."/>
        </authorList>
    </citation>
    <scope>NUCLEOTIDE SEQUENCE [LARGE SCALE GENOMIC DNA]</scope>
    <source>
        <strain evidence="1 2">SRCM103226</strain>
    </source>
</reference>
<organism evidence="1 2">
    <name type="scientific">Mixta intestinalis</name>
    <dbReference type="NCBI Taxonomy" id="1615494"/>
    <lineage>
        <taxon>Bacteria</taxon>
        <taxon>Pseudomonadati</taxon>
        <taxon>Pseudomonadota</taxon>
        <taxon>Gammaproteobacteria</taxon>
        <taxon>Enterobacterales</taxon>
        <taxon>Erwiniaceae</taxon>
        <taxon>Mixta</taxon>
    </lineage>
</organism>
<accession>A0A6P1Q0F9</accession>
<name>A0A6P1Q0F9_9GAMM</name>
<gene>
    <name evidence="1" type="ORF">C7M51_02194</name>
</gene>
<dbReference type="KEGG" id="mint:C7M51_02194"/>
<evidence type="ECO:0000313" key="2">
    <source>
        <dbReference type="Proteomes" id="UP000464053"/>
    </source>
</evidence>